<dbReference type="Proteomes" id="UP000694406">
    <property type="component" value="Unplaced"/>
</dbReference>
<keyword evidence="3" id="KW-1185">Reference proteome</keyword>
<proteinExistence type="predicted"/>
<reference evidence="2" key="1">
    <citation type="submission" date="2025-08" db="UniProtKB">
        <authorList>
            <consortium name="Ensembl"/>
        </authorList>
    </citation>
    <scope>IDENTIFICATION</scope>
</reference>
<sequence length="55" mass="6337">MNLKLIYVSVVAFGVAGLIVFTYLQTYIEDQHTGVVFMHLWAPRYLFAFEPKADI</sequence>
<keyword evidence="1" id="KW-0812">Transmembrane</keyword>
<organism evidence="2 3">
    <name type="scientific">Laticauda laticaudata</name>
    <name type="common">Blue-ringed sea krait</name>
    <name type="synonym">Blue-lipped sea krait</name>
    <dbReference type="NCBI Taxonomy" id="8630"/>
    <lineage>
        <taxon>Eukaryota</taxon>
        <taxon>Metazoa</taxon>
        <taxon>Chordata</taxon>
        <taxon>Craniata</taxon>
        <taxon>Vertebrata</taxon>
        <taxon>Euteleostomi</taxon>
        <taxon>Lepidosauria</taxon>
        <taxon>Squamata</taxon>
        <taxon>Bifurcata</taxon>
        <taxon>Unidentata</taxon>
        <taxon>Episquamata</taxon>
        <taxon>Toxicofera</taxon>
        <taxon>Serpentes</taxon>
        <taxon>Colubroidea</taxon>
        <taxon>Elapidae</taxon>
        <taxon>Laticaudinae</taxon>
        <taxon>Laticauda</taxon>
    </lineage>
</organism>
<name>A0A8C5S2A9_LATLA</name>
<keyword evidence="1" id="KW-0472">Membrane</keyword>
<evidence type="ECO:0000313" key="2">
    <source>
        <dbReference type="Ensembl" id="ENSLLTP00000011994.1"/>
    </source>
</evidence>
<evidence type="ECO:0000313" key="3">
    <source>
        <dbReference type="Proteomes" id="UP000694406"/>
    </source>
</evidence>
<feature type="transmembrane region" description="Helical" evidence="1">
    <location>
        <begin position="6"/>
        <end position="24"/>
    </location>
</feature>
<evidence type="ECO:0000256" key="1">
    <source>
        <dbReference type="SAM" id="Phobius"/>
    </source>
</evidence>
<reference evidence="2" key="2">
    <citation type="submission" date="2025-09" db="UniProtKB">
        <authorList>
            <consortium name="Ensembl"/>
        </authorList>
    </citation>
    <scope>IDENTIFICATION</scope>
</reference>
<keyword evidence="1" id="KW-1133">Transmembrane helix</keyword>
<dbReference type="AlphaFoldDB" id="A0A8C5S2A9"/>
<dbReference type="Ensembl" id="ENSLLTT00000012466.1">
    <property type="protein sequence ID" value="ENSLLTP00000011994.1"/>
    <property type="gene ID" value="ENSLLTG00000009226.1"/>
</dbReference>
<protein>
    <submittedName>
        <fullName evidence="2">Uncharacterized protein</fullName>
    </submittedName>
</protein>
<accession>A0A8C5S2A9</accession>